<protein>
    <recommendedName>
        <fullName evidence="2">PiggyBac transposable element-derived protein domain-containing protein</fullName>
    </recommendedName>
</protein>
<dbReference type="Pfam" id="PF13843">
    <property type="entry name" value="DDE_Tnp_1_7"/>
    <property type="match status" value="1"/>
</dbReference>
<name>A0A225VMU0_9STRA</name>
<dbReference type="Proteomes" id="UP000198211">
    <property type="component" value="Unassembled WGS sequence"/>
</dbReference>
<reference evidence="4" key="1">
    <citation type="submission" date="2017-03" db="EMBL/GenBank/DDBJ databases">
        <title>Phytopthora megakarya and P. palmivora, two closely related causual agents of cacao black pod achieved similar genome size and gene model numbers by different mechanisms.</title>
        <authorList>
            <person name="Ali S."/>
            <person name="Shao J."/>
            <person name="Larry D.J."/>
            <person name="Kronmiller B."/>
            <person name="Shen D."/>
            <person name="Strem M.D."/>
            <person name="Melnick R.L."/>
            <person name="Guiltinan M.J."/>
            <person name="Tyler B.M."/>
            <person name="Meinhardt L.W."/>
            <person name="Bailey B.A."/>
        </authorList>
    </citation>
    <scope>NUCLEOTIDE SEQUENCE [LARGE SCALE GENOMIC DNA]</scope>
    <source>
        <strain evidence="4">zdho120</strain>
    </source>
</reference>
<keyword evidence="4" id="KW-1185">Reference proteome</keyword>
<feature type="compositionally biased region" description="Acidic residues" evidence="1">
    <location>
        <begin position="170"/>
        <end position="180"/>
    </location>
</feature>
<dbReference type="AlphaFoldDB" id="A0A225VMU0"/>
<feature type="compositionally biased region" description="Acidic residues" evidence="1">
    <location>
        <begin position="220"/>
        <end position="236"/>
    </location>
</feature>
<evidence type="ECO:0000259" key="2">
    <source>
        <dbReference type="Pfam" id="PF13843"/>
    </source>
</evidence>
<evidence type="ECO:0000256" key="1">
    <source>
        <dbReference type="SAM" id="MobiDB-lite"/>
    </source>
</evidence>
<evidence type="ECO:0000313" key="3">
    <source>
        <dbReference type="EMBL" id="OWZ06077.1"/>
    </source>
</evidence>
<evidence type="ECO:0000313" key="4">
    <source>
        <dbReference type="Proteomes" id="UP000198211"/>
    </source>
</evidence>
<dbReference type="STRING" id="4795.A0A225VMU0"/>
<feature type="compositionally biased region" description="Low complexity" evidence="1">
    <location>
        <begin position="156"/>
        <end position="169"/>
    </location>
</feature>
<dbReference type="InterPro" id="IPR029526">
    <property type="entry name" value="PGBD"/>
</dbReference>
<feature type="region of interest" description="Disordered" evidence="1">
    <location>
        <begin position="145"/>
        <end position="239"/>
    </location>
</feature>
<comment type="caution">
    <text evidence="3">The sequence shown here is derived from an EMBL/GenBank/DDBJ whole genome shotgun (WGS) entry which is preliminary data.</text>
</comment>
<accession>A0A225VMU0</accession>
<organism evidence="3 4">
    <name type="scientific">Phytophthora megakarya</name>
    <dbReference type="NCBI Taxonomy" id="4795"/>
    <lineage>
        <taxon>Eukaryota</taxon>
        <taxon>Sar</taxon>
        <taxon>Stramenopiles</taxon>
        <taxon>Oomycota</taxon>
        <taxon>Peronosporomycetes</taxon>
        <taxon>Peronosporales</taxon>
        <taxon>Peronosporaceae</taxon>
        <taxon>Phytophthora</taxon>
    </lineage>
</organism>
<gene>
    <name evidence="3" type="ORF">PHMEG_00021722</name>
</gene>
<feature type="domain" description="PiggyBac transposable element-derived protein" evidence="2">
    <location>
        <begin position="318"/>
        <end position="517"/>
    </location>
</feature>
<dbReference type="PANTHER" id="PTHR46599:SF3">
    <property type="entry name" value="PIGGYBAC TRANSPOSABLE ELEMENT-DERIVED PROTEIN 4"/>
    <property type="match status" value="1"/>
</dbReference>
<proteinExistence type="predicted"/>
<sequence length="535" mass="59916">MARIRASTRGKDDAVGAAARDVDFGHLWRQLRAACWTSKSPRGQQTEWTYTSPDGVTVLLGESAVVKHVVEAGQSVEANASDGDSTNEDSRNLVTQSRIVRASQIDTSANLSQNTINDLFGPESDSDVDLSQMAVTRAFELSPSDLHLDESQRETASSLQLLSGASGAESGEDEGCDPVEDASVPRTVHQNDVNVVREGEQPDVYDSFSSSESDGVAFKEEDECEAPDDTEDSDDYLSDRDGAAMDEAFIASLQMDAEVPDRQTVKQREGALRAMKWSAVSSTFESEVSGYSELEMEQGQPVSELRAVCHSPLLTLFYFMPKSLWVSITAETNRYGLQNVDRRARVIQAKQAKQGECRQESLKTIRRRLKATQEYQPHEILHVVGLLVARMLCPQKRFASHWSMVEDGAIPAGNFGRYMGRNRCQSIMRDLHFVDNEVERTGDKLWKLRPVVTKIQQRFLDGWSLPAVFSFDEGVLPATSKRNSTRMFMPDKPHRYGSKIFMTCDPRTAYCYRKKIECRIFLHCSCMVTLYVVCY</sequence>
<dbReference type="OrthoDB" id="123873at2759"/>
<dbReference type="PANTHER" id="PTHR46599">
    <property type="entry name" value="PIGGYBAC TRANSPOSABLE ELEMENT-DERIVED PROTEIN 4"/>
    <property type="match status" value="1"/>
</dbReference>
<dbReference type="EMBL" id="NBNE01004127">
    <property type="protein sequence ID" value="OWZ06077.1"/>
    <property type="molecule type" value="Genomic_DNA"/>
</dbReference>